<dbReference type="Proteomes" id="UP000478052">
    <property type="component" value="Unassembled WGS sequence"/>
</dbReference>
<reference evidence="1 2" key="1">
    <citation type="submission" date="2019-08" db="EMBL/GenBank/DDBJ databases">
        <title>Whole genome of Aphis craccivora.</title>
        <authorList>
            <person name="Voronova N.V."/>
            <person name="Shulinski R.S."/>
            <person name="Bandarenka Y.V."/>
            <person name="Zhorov D.G."/>
            <person name="Warner D."/>
        </authorList>
    </citation>
    <scope>NUCLEOTIDE SEQUENCE [LARGE SCALE GENOMIC DNA]</scope>
    <source>
        <strain evidence="1">180601</strain>
        <tissue evidence="1">Whole Body</tissue>
    </source>
</reference>
<evidence type="ECO:0000313" key="1">
    <source>
        <dbReference type="EMBL" id="KAF0751102.1"/>
    </source>
</evidence>
<dbReference type="OrthoDB" id="6618307at2759"/>
<comment type="caution">
    <text evidence="1">The sequence shown here is derived from an EMBL/GenBank/DDBJ whole genome shotgun (WGS) entry which is preliminary data.</text>
</comment>
<organism evidence="1 2">
    <name type="scientific">Aphis craccivora</name>
    <name type="common">Cowpea aphid</name>
    <dbReference type="NCBI Taxonomy" id="307492"/>
    <lineage>
        <taxon>Eukaryota</taxon>
        <taxon>Metazoa</taxon>
        <taxon>Ecdysozoa</taxon>
        <taxon>Arthropoda</taxon>
        <taxon>Hexapoda</taxon>
        <taxon>Insecta</taxon>
        <taxon>Pterygota</taxon>
        <taxon>Neoptera</taxon>
        <taxon>Paraneoptera</taxon>
        <taxon>Hemiptera</taxon>
        <taxon>Sternorrhyncha</taxon>
        <taxon>Aphidomorpha</taxon>
        <taxon>Aphidoidea</taxon>
        <taxon>Aphididae</taxon>
        <taxon>Aphidini</taxon>
        <taxon>Aphis</taxon>
        <taxon>Aphis</taxon>
    </lineage>
</organism>
<keyword evidence="2" id="KW-1185">Reference proteome</keyword>
<protein>
    <submittedName>
        <fullName evidence="1">Tigger transposable element-derived protein 6-like</fullName>
    </submittedName>
</protein>
<accession>A0A6G0Y8W1</accession>
<evidence type="ECO:0000313" key="2">
    <source>
        <dbReference type="Proteomes" id="UP000478052"/>
    </source>
</evidence>
<proteinExistence type="predicted"/>
<dbReference type="EMBL" id="VUJU01005474">
    <property type="protein sequence ID" value="KAF0751102.1"/>
    <property type="molecule type" value="Genomic_DNA"/>
</dbReference>
<dbReference type="AlphaFoldDB" id="A0A6G0Y8W1"/>
<gene>
    <name evidence="1" type="ORF">FWK35_00015744</name>
</gene>
<name>A0A6G0Y8W1_APHCR</name>
<sequence length="88" mass="10329">MSADQYQFLPPNMTSQLQPMDQGRSFSMNLLQTMRMCYKAWKNVEKNTIVNYFIKSGISTKEKEIKYTHLESDDGGSDWKLIVDHYIL</sequence>